<dbReference type="EMBL" id="SMLL01000007">
    <property type="protein sequence ID" value="TFY97434.1"/>
    <property type="molecule type" value="Genomic_DNA"/>
</dbReference>
<dbReference type="Gene3D" id="1.10.700.10">
    <property type="entry name" value="Dioxygenase LigAB, LigA subunit"/>
    <property type="match status" value="1"/>
</dbReference>
<dbReference type="Pfam" id="PF07746">
    <property type="entry name" value="LigA"/>
    <property type="match status" value="1"/>
</dbReference>
<organism evidence="2 3">
    <name type="scientific">Ramlibacter rhizophilus</name>
    <dbReference type="NCBI Taxonomy" id="1781167"/>
    <lineage>
        <taxon>Bacteria</taxon>
        <taxon>Pseudomonadati</taxon>
        <taxon>Pseudomonadota</taxon>
        <taxon>Betaproteobacteria</taxon>
        <taxon>Burkholderiales</taxon>
        <taxon>Comamonadaceae</taxon>
        <taxon>Ramlibacter</taxon>
    </lineage>
</organism>
<dbReference type="OrthoDB" id="8685817at2"/>
<accession>A0A4Z0BH30</accession>
<name>A0A4Z0BH30_9BURK</name>
<gene>
    <name evidence="2" type="ORF">EZ242_18080</name>
</gene>
<keyword evidence="3" id="KW-1185">Reference proteome</keyword>
<evidence type="ECO:0000313" key="2">
    <source>
        <dbReference type="EMBL" id="TFY97434.1"/>
    </source>
</evidence>
<reference evidence="2 3" key="1">
    <citation type="submission" date="2019-03" db="EMBL/GenBank/DDBJ databases">
        <title>Ramlibacter rhizophilus CCTCC AB2015357, whole genome shotgun sequence.</title>
        <authorList>
            <person name="Zhang X."/>
            <person name="Feng G."/>
            <person name="Zhu H."/>
        </authorList>
    </citation>
    <scope>NUCLEOTIDE SEQUENCE [LARGE SCALE GENOMIC DNA]</scope>
    <source>
        <strain evidence="2 3">CCTCC AB2015357</strain>
    </source>
</reference>
<dbReference type="SUPFAM" id="SSF48076">
    <property type="entry name" value="LigA subunit of an aromatic-ring-opening dioxygenase LigAB"/>
    <property type="match status" value="1"/>
</dbReference>
<comment type="caution">
    <text evidence="2">The sequence shown here is derived from an EMBL/GenBank/DDBJ whole genome shotgun (WGS) entry which is preliminary data.</text>
</comment>
<proteinExistence type="predicted"/>
<sequence>MGIRDTDRTLPSNRMVFELRRDPEAYDLFRRDLEASMARFKLSDEEKQAWREVDLATLARLGLHPYFLPQVSRLFKGGGYNHNDSEAARLYAEKMKIASGAAAR</sequence>
<dbReference type="RefSeq" id="WP_135286600.1">
    <property type="nucleotide sequence ID" value="NZ_SMLL01000007.1"/>
</dbReference>
<evidence type="ECO:0000259" key="1">
    <source>
        <dbReference type="Pfam" id="PF07746"/>
    </source>
</evidence>
<protein>
    <recommendedName>
        <fullName evidence="1">Extradiol ring-cleavage dioxygenase LigAB LigA subunit domain-containing protein</fullName>
    </recommendedName>
</protein>
<dbReference type="InterPro" id="IPR036622">
    <property type="entry name" value="LigA_sf"/>
</dbReference>
<dbReference type="Proteomes" id="UP000297564">
    <property type="component" value="Unassembled WGS sequence"/>
</dbReference>
<dbReference type="InterPro" id="IPR011986">
    <property type="entry name" value="Xdiol_dOase_LigA"/>
</dbReference>
<feature type="domain" description="Extradiol ring-cleavage dioxygenase LigAB LigA subunit" evidence="1">
    <location>
        <begin position="13"/>
        <end position="75"/>
    </location>
</feature>
<dbReference type="AlphaFoldDB" id="A0A4Z0BH30"/>
<evidence type="ECO:0000313" key="3">
    <source>
        <dbReference type="Proteomes" id="UP000297564"/>
    </source>
</evidence>